<reference evidence="1" key="2">
    <citation type="submission" date="2020-01" db="EMBL/GenBank/DDBJ databases">
        <authorList>
            <person name="Campanaro S."/>
        </authorList>
    </citation>
    <scope>NUCLEOTIDE SEQUENCE</scope>
    <source>
        <strain evidence="1">AS01afH2WH_6</strain>
    </source>
</reference>
<gene>
    <name evidence="1" type="ORF">GXW98_08670</name>
</gene>
<protein>
    <submittedName>
        <fullName evidence="1">Uncharacterized protein</fullName>
    </submittedName>
</protein>
<proteinExistence type="predicted"/>
<comment type="caution">
    <text evidence="1">The sequence shown here is derived from an EMBL/GenBank/DDBJ whole genome shotgun (WGS) entry which is preliminary data.</text>
</comment>
<reference evidence="1" key="1">
    <citation type="journal article" date="2020" name="Biotechnol. Biofuels">
        <title>New insights from the biogas microbiome by comprehensive genome-resolved metagenomics of nearly 1600 species originating from multiple anaerobic digesters.</title>
        <authorList>
            <person name="Campanaro S."/>
            <person name="Treu L."/>
            <person name="Rodriguez-R L.M."/>
            <person name="Kovalovszki A."/>
            <person name="Ziels R.M."/>
            <person name="Maus I."/>
            <person name="Zhu X."/>
            <person name="Kougias P.G."/>
            <person name="Basile A."/>
            <person name="Luo G."/>
            <person name="Schluter A."/>
            <person name="Konstantinidis K.T."/>
            <person name="Angelidaki I."/>
        </authorList>
    </citation>
    <scope>NUCLEOTIDE SEQUENCE</scope>
    <source>
        <strain evidence="1">AS01afH2WH_6</strain>
    </source>
</reference>
<dbReference type="AlphaFoldDB" id="A0A971D074"/>
<dbReference type="Proteomes" id="UP000767327">
    <property type="component" value="Unassembled WGS sequence"/>
</dbReference>
<dbReference type="EMBL" id="JAAXZR010000027">
    <property type="protein sequence ID" value="NLT80338.1"/>
    <property type="molecule type" value="Genomic_DNA"/>
</dbReference>
<name>A0A971D074_9BIFI</name>
<evidence type="ECO:0000313" key="1">
    <source>
        <dbReference type="EMBL" id="NLT80338.1"/>
    </source>
</evidence>
<sequence length="38" mass="4466">MKRRRRSEQPQRSSRKCIAQCAVRRLGERPNKITALKG</sequence>
<accession>A0A971D074</accession>
<evidence type="ECO:0000313" key="2">
    <source>
        <dbReference type="Proteomes" id="UP000767327"/>
    </source>
</evidence>
<organism evidence="1 2">
    <name type="scientific">Bifidobacterium crudilactis</name>
    <dbReference type="NCBI Taxonomy" id="327277"/>
    <lineage>
        <taxon>Bacteria</taxon>
        <taxon>Bacillati</taxon>
        <taxon>Actinomycetota</taxon>
        <taxon>Actinomycetes</taxon>
        <taxon>Bifidobacteriales</taxon>
        <taxon>Bifidobacteriaceae</taxon>
        <taxon>Bifidobacterium</taxon>
    </lineage>
</organism>